<dbReference type="InterPro" id="IPR013187">
    <property type="entry name" value="F-box-assoc_dom_typ3"/>
</dbReference>
<dbReference type="EMBL" id="JARYMX010000004">
    <property type="protein sequence ID" value="KAJ9552547.1"/>
    <property type="molecule type" value="Genomic_DNA"/>
</dbReference>
<accession>A0AA38W8M7</accession>
<name>A0AA38W8M7_9ASTR</name>
<protein>
    <recommendedName>
        <fullName evidence="1">F-box associated beta-propeller type 3 domain-containing protein</fullName>
    </recommendedName>
</protein>
<evidence type="ECO:0000259" key="1">
    <source>
        <dbReference type="Pfam" id="PF08268"/>
    </source>
</evidence>
<dbReference type="AlphaFoldDB" id="A0AA38W8M7"/>
<dbReference type="Pfam" id="PF08268">
    <property type="entry name" value="FBA_3"/>
    <property type="match status" value="1"/>
</dbReference>
<gene>
    <name evidence="2" type="ORF">OSB04_016592</name>
</gene>
<feature type="domain" description="F-box associated beta-propeller type 3" evidence="1">
    <location>
        <begin position="5"/>
        <end position="137"/>
    </location>
</feature>
<reference evidence="2" key="1">
    <citation type="submission" date="2023-03" db="EMBL/GenBank/DDBJ databases">
        <title>Chromosome-scale reference genome and RAD-based genetic map of yellow starthistle (Centaurea solstitialis) reveal putative structural variation and QTLs associated with invader traits.</title>
        <authorList>
            <person name="Reatini B."/>
            <person name="Cang F.A."/>
            <person name="Jiang Q."/>
            <person name="Mckibben M.T.W."/>
            <person name="Barker M.S."/>
            <person name="Rieseberg L.H."/>
            <person name="Dlugosch K.M."/>
        </authorList>
    </citation>
    <scope>NUCLEOTIDE SEQUENCE</scope>
    <source>
        <strain evidence="2">CAN-66</strain>
        <tissue evidence="2">Leaf</tissue>
    </source>
</reference>
<dbReference type="Proteomes" id="UP001172457">
    <property type="component" value="Chromosome 4"/>
</dbReference>
<keyword evidence="3" id="KW-1185">Reference proteome</keyword>
<organism evidence="2 3">
    <name type="scientific">Centaurea solstitialis</name>
    <name type="common">yellow star-thistle</name>
    <dbReference type="NCBI Taxonomy" id="347529"/>
    <lineage>
        <taxon>Eukaryota</taxon>
        <taxon>Viridiplantae</taxon>
        <taxon>Streptophyta</taxon>
        <taxon>Embryophyta</taxon>
        <taxon>Tracheophyta</taxon>
        <taxon>Spermatophyta</taxon>
        <taxon>Magnoliopsida</taxon>
        <taxon>eudicotyledons</taxon>
        <taxon>Gunneridae</taxon>
        <taxon>Pentapetalae</taxon>
        <taxon>asterids</taxon>
        <taxon>campanulids</taxon>
        <taxon>Asterales</taxon>
        <taxon>Asteraceae</taxon>
        <taxon>Carduoideae</taxon>
        <taxon>Cardueae</taxon>
        <taxon>Centaureinae</taxon>
        <taxon>Centaurea</taxon>
    </lineage>
</organism>
<sequence length="175" mass="20113">MRKCFWKSVTQRFPPHLEILGEDNVCEDGHNGRLYWLCCNEYDIYSKTIVAFDLGAETFSLIGLPGFRNRLGVLGGKLCLMSRFEDHGWEVWLMNEYGNAESWEKHHVFSKFSADADNMSAFGFTLGNELLFTNSDVLSMYDPIAAKVKSFMFEVEPHGTRIVPYVDSLIIFFNL</sequence>
<evidence type="ECO:0000313" key="2">
    <source>
        <dbReference type="EMBL" id="KAJ9552547.1"/>
    </source>
</evidence>
<comment type="caution">
    <text evidence="2">The sequence shown here is derived from an EMBL/GenBank/DDBJ whole genome shotgun (WGS) entry which is preliminary data.</text>
</comment>
<proteinExistence type="predicted"/>
<evidence type="ECO:0000313" key="3">
    <source>
        <dbReference type="Proteomes" id="UP001172457"/>
    </source>
</evidence>